<accession>A0A9D3XEF9</accession>
<dbReference type="AlphaFoldDB" id="A0A9D3XEF9"/>
<protein>
    <submittedName>
        <fullName evidence="1">Uncharacterized protein</fullName>
    </submittedName>
</protein>
<sequence length="135" mass="15404">MFSISPCGIVDPLNSSLVIVDLVIIGWGEGWVIEIALKLCPSARILPTWQVIQDIMKKKKHAESAIRTVGLAYEHMVFSYMQYTLTEPSSCWSTCETKANTSLHSLFIGLDVGRPHFYHQRREGQRVRLTVWQQL</sequence>
<evidence type="ECO:0000313" key="1">
    <source>
        <dbReference type="EMBL" id="KAH1178383.1"/>
    </source>
</evidence>
<keyword evidence="2" id="KW-1185">Reference proteome</keyword>
<reference evidence="1" key="1">
    <citation type="submission" date="2021-09" db="EMBL/GenBank/DDBJ databases">
        <title>The genome of Mauremys mutica provides insights into the evolution of semi-aquatic lifestyle.</title>
        <authorList>
            <person name="Gong S."/>
            <person name="Gao Y."/>
        </authorList>
    </citation>
    <scope>NUCLEOTIDE SEQUENCE</scope>
    <source>
        <strain evidence="1">MM-2020</strain>
        <tissue evidence="1">Muscle</tissue>
    </source>
</reference>
<dbReference type="Proteomes" id="UP000827986">
    <property type="component" value="Unassembled WGS sequence"/>
</dbReference>
<dbReference type="EMBL" id="JAHDVG010000474">
    <property type="protein sequence ID" value="KAH1178383.1"/>
    <property type="molecule type" value="Genomic_DNA"/>
</dbReference>
<gene>
    <name evidence="1" type="ORF">KIL84_012085</name>
</gene>
<evidence type="ECO:0000313" key="2">
    <source>
        <dbReference type="Proteomes" id="UP000827986"/>
    </source>
</evidence>
<comment type="caution">
    <text evidence="1">The sequence shown here is derived from an EMBL/GenBank/DDBJ whole genome shotgun (WGS) entry which is preliminary data.</text>
</comment>
<organism evidence="1 2">
    <name type="scientific">Mauremys mutica</name>
    <name type="common">yellowpond turtle</name>
    <dbReference type="NCBI Taxonomy" id="74926"/>
    <lineage>
        <taxon>Eukaryota</taxon>
        <taxon>Metazoa</taxon>
        <taxon>Chordata</taxon>
        <taxon>Craniata</taxon>
        <taxon>Vertebrata</taxon>
        <taxon>Euteleostomi</taxon>
        <taxon>Archelosauria</taxon>
        <taxon>Testudinata</taxon>
        <taxon>Testudines</taxon>
        <taxon>Cryptodira</taxon>
        <taxon>Durocryptodira</taxon>
        <taxon>Testudinoidea</taxon>
        <taxon>Geoemydidae</taxon>
        <taxon>Geoemydinae</taxon>
        <taxon>Mauremys</taxon>
    </lineage>
</organism>
<name>A0A9D3XEF9_9SAUR</name>
<proteinExistence type="predicted"/>